<feature type="signal peptide" evidence="2">
    <location>
        <begin position="1"/>
        <end position="16"/>
    </location>
</feature>
<keyword evidence="2" id="KW-0732">Signal</keyword>
<evidence type="ECO:0000256" key="2">
    <source>
        <dbReference type="SAM" id="SignalP"/>
    </source>
</evidence>
<evidence type="ECO:0000313" key="3">
    <source>
        <dbReference type="EMBL" id="KAJ8964129.1"/>
    </source>
</evidence>
<dbReference type="EMBL" id="JAPWTJ010002894">
    <property type="protein sequence ID" value="KAJ8964129.1"/>
    <property type="molecule type" value="Genomic_DNA"/>
</dbReference>
<protein>
    <submittedName>
        <fullName evidence="3">Uncharacterized protein</fullName>
    </submittedName>
</protein>
<sequence>MSTWVVVLFAVAGVRLACVGCVDLQEQLNVLSKQVTVLLERRKEDIRSIEDNIRKSIYDSPELIGMRDEPRDGLGSENMVGFNESEEVPI</sequence>
<feature type="compositionally biased region" description="Basic and acidic residues" evidence="1">
    <location>
        <begin position="65"/>
        <end position="74"/>
    </location>
</feature>
<evidence type="ECO:0000313" key="4">
    <source>
        <dbReference type="Proteomes" id="UP001162164"/>
    </source>
</evidence>
<name>A0ABQ9ISF8_9CUCU</name>
<keyword evidence="4" id="KW-1185">Reference proteome</keyword>
<feature type="region of interest" description="Disordered" evidence="1">
    <location>
        <begin position="64"/>
        <end position="90"/>
    </location>
</feature>
<proteinExistence type="predicted"/>
<gene>
    <name evidence="3" type="ORF">NQ317_018150</name>
</gene>
<reference evidence="3" key="1">
    <citation type="journal article" date="2023" name="Insect Mol. Biol.">
        <title>Genome sequencing provides insights into the evolution of gene families encoding plant cell wall-degrading enzymes in longhorned beetles.</title>
        <authorList>
            <person name="Shin N.R."/>
            <person name="Okamura Y."/>
            <person name="Kirsch R."/>
            <person name="Pauchet Y."/>
        </authorList>
    </citation>
    <scope>NUCLEOTIDE SEQUENCE</scope>
    <source>
        <strain evidence="3">MMC_N1</strain>
    </source>
</reference>
<accession>A0ABQ9ISF8</accession>
<comment type="caution">
    <text evidence="3">The sequence shown here is derived from an EMBL/GenBank/DDBJ whole genome shotgun (WGS) entry which is preliminary data.</text>
</comment>
<evidence type="ECO:0000256" key="1">
    <source>
        <dbReference type="SAM" id="MobiDB-lite"/>
    </source>
</evidence>
<dbReference type="Proteomes" id="UP001162164">
    <property type="component" value="Unassembled WGS sequence"/>
</dbReference>
<feature type="chain" id="PRO_5045595749" evidence="2">
    <location>
        <begin position="17"/>
        <end position="90"/>
    </location>
</feature>
<organism evidence="3 4">
    <name type="scientific">Molorchus minor</name>
    <dbReference type="NCBI Taxonomy" id="1323400"/>
    <lineage>
        <taxon>Eukaryota</taxon>
        <taxon>Metazoa</taxon>
        <taxon>Ecdysozoa</taxon>
        <taxon>Arthropoda</taxon>
        <taxon>Hexapoda</taxon>
        <taxon>Insecta</taxon>
        <taxon>Pterygota</taxon>
        <taxon>Neoptera</taxon>
        <taxon>Endopterygota</taxon>
        <taxon>Coleoptera</taxon>
        <taxon>Polyphaga</taxon>
        <taxon>Cucujiformia</taxon>
        <taxon>Chrysomeloidea</taxon>
        <taxon>Cerambycidae</taxon>
        <taxon>Lamiinae</taxon>
        <taxon>Monochamini</taxon>
        <taxon>Molorchus</taxon>
    </lineage>
</organism>